<dbReference type="OrthoDB" id="2150324at2759"/>
<feature type="transmembrane region" description="Helical" evidence="8">
    <location>
        <begin position="1225"/>
        <end position="1243"/>
    </location>
</feature>
<feature type="compositionally biased region" description="Polar residues" evidence="7">
    <location>
        <begin position="287"/>
        <end position="296"/>
    </location>
</feature>
<feature type="region of interest" description="Disordered" evidence="7">
    <location>
        <begin position="284"/>
        <end position="318"/>
    </location>
</feature>
<evidence type="ECO:0000256" key="6">
    <source>
        <dbReference type="ARBA" id="ARBA00023136"/>
    </source>
</evidence>
<evidence type="ECO:0000256" key="1">
    <source>
        <dbReference type="ARBA" id="ARBA00004141"/>
    </source>
</evidence>
<dbReference type="InterPro" id="IPR045122">
    <property type="entry name" value="Csc1-like"/>
</dbReference>
<feature type="domain" description="CSC1/OSCA1-like N-terminal transmembrane" evidence="10">
    <location>
        <begin position="95"/>
        <end position="205"/>
    </location>
</feature>
<feature type="transmembrane region" description="Helical" evidence="8">
    <location>
        <begin position="992"/>
        <end position="1013"/>
    </location>
</feature>
<feature type="transmembrane region" description="Helical" evidence="8">
    <location>
        <begin position="1162"/>
        <end position="1178"/>
    </location>
</feature>
<evidence type="ECO:0008006" key="13">
    <source>
        <dbReference type="Google" id="ProtNLM"/>
    </source>
</evidence>
<feature type="compositionally biased region" description="Basic and acidic residues" evidence="7">
    <location>
        <begin position="1423"/>
        <end position="1441"/>
    </location>
</feature>
<feature type="region of interest" description="Disordered" evidence="7">
    <location>
        <begin position="491"/>
        <end position="520"/>
    </location>
</feature>
<feature type="domain" description="CSC1/OSCA1-like 7TM region" evidence="9">
    <location>
        <begin position="945"/>
        <end position="1217"/>
    </location>
</feature>
<feature type="transmembrane region" description="Helical" evidence="8">
    <location>
        <begin position="947"/>
        <end position="967"/>
    </location>
</feature>
<keyword evidence="12" id="KW-1185">Reference proteome</keyword>
<comment type="caution">
    <text evidence="11">The sequence shown here is derived from an EMBL/GenBank/DDBJ whole genome shotgun (WGS) entry which is preliminary data.</text>
</comment>
<gene>
    <name evidence="11" type="ORF">TrST_g10483</name>
</gene>
<feature type="region of interest" description="Disordered" evidence="7">
    <location>
        <begin position="1404"/>
        <end position="1441"/>
    </location>
</feature>
<evidence type="ECO:0000256" key="2">
    <source>
        <dbReference type="ARBA" id="ARBA00007779"/>
    </source>
</evidence>
<dbReference type="GO" id="GO:0005886">
    <property type="term" value="C:plasma membrane"/>
    <property type="evidence" value="ECO:0007669"/>
    <property type="project" value="TreeGrafter"/>
</dbReference>
<feature type="region of interest" description="Disordered" evidence="7">
    <location>
        <begin position="734"/>
        <end position="756"/>
    </location>
</feature>
<dbReference type="PANTHER" id="PTHR13018:SF5">
    <property type="entry name" value="RE44586P"/>
    <property type="match status" value="1"/>
</dbReference>
<dbReference type="InterPro" id="IPR032880">
    <property type="entry name" value="CSC1/OSCA1-like_N"/>
</dbReference>
<keyword evidence="3" id="KW-0813">Transport</keyword>
<feature type="region of interest" description="Disordered" evidence="7">
    <location>
        <begin position="535"/>
        <end position="570"/>
    </location>
</feature>
<dbReference type="Pfam" id="PF13967">
    <property type="entry name" value="RSN1_TM"/>
    <property type="match status" value="1"/>
</dbReference>
<dbReference type="GO" id="GO:0005227">
    <property type="term" value="F:calcium-activated cation channel activity"/>
    <property type="evidence" value="ECO:0007669"/>
    <property type="project" value="InterPro"/>
</dbReference>
<proteinExistence type="inferred from homology"/>
<protein>
    <recommendedName>
        <fullName evidence="13">CSC1/OSCA1-like 7TM region domain-containing protein</fullName>
    </recommendedName>
</protein>
<dbReference type="PANTHER" id="PTHR13018">
    <property type="entry name" value="PROBABLE MEMBRANE PROTEIN DUF221-RELATED"/>
    <property type="match status" value="1"/>
</dbReference>
<evidence type="ECO:0000256" key="4">
    <source>
        <dbReference type="ARBA" id="ARBA00022692"/>
    </source>
</evidence>
<name>A0A9W7AG16_9STRA</name>
<dbReference type="InterPro" id="IPR003864">
    <property type="entry name" value="CSC1/OSCA1-like_7TM"/>
</dbReference>
<evidence type="ECO:0000313" key="12">
    <source>
        <dbReference type="Proteomes" id="UP001165085"/>
    </source>
</evidence>
<feature type="compositionally biased region" description="Basic and acidic residues" evidence="7">
    <location>
        <begin position="734"/>
        <end position="749"/>
    </location>
</feature>
<dbReference type="Pfam" id="PF02714">
    <property type="entry name" value="RSN1_7TM"/>
    <property type="match status" value="1"/>
</dbReference>
<dbReference type="EMBL" id="BRXY01000146">
    <property type="protein sequence ID" value="GMH71219.1"/>
    <property type="molecule type" value="Genomic_DNA"/>
</dbReference>
<organism evidence="11 12">
    <name type="scientific">Triparma strigata</name>
    <dbReference type="NCBI Taxonomy" id="1606541"/>
    <lineage>
        <taxon>Eukaryota</taxon>
        <taxon>Sar</taxon>
        <taxon>Stramenopiles</taxon>
        <taxon>Ochrophyta</taxon>
        <taxon>Bolidophyceae</taxon>
        <taxon>Parmales</taxon>
        <taxon>Triparmaceae</taxon>
        <taxon>Triparma</taxon>
    </lineage>
</organism>
<feature type="compositionally biased region" description="Polar residues" evidence="7">
    <location>
        <begin position="558"/>
        <end position="570"/>
    </location>
</feature>
<dbReference type="Proteomes" id="UP001165085">
    <property type="component" value="Unassembled WGS sequence"/>
</dbReference>
<keyword evidence="4 8" id="KW-0812">Transmembrane</keyword>
<reference evidence="12" key="1">
    <citation type="journal article" date="2023" name="Commun. Biol.">
        <title>Genome analysis of Parmales, the sister group of diatoms, reveals the evolutionary specialization of diatoms from phago-mixotrophs to photoautotrophs.</title>
        <authorList>
            <person name="Ban H."/>
            <person name="Sato S."/>
            <person name="Yoshikawa S."/>
            <person name="Yamada K."/>
            <person name="Nakamura Y."/>
            <person name="Ichinomiya M."/>
            <person name="Sato N."/>
            <person name="Blanc-Mathieu R."/>
            <person name="Endo H."/>
            <person name="Kuwata A."/>
            <person name="Ogata H."/>
        </authorList>
    </citation>
    <scope>NUCLEOTIDE SEQUENCE [LARGE SCALE GENOMIC DNA]</scope>
    <source>
        <strain evidence="12">NIES 3701</strain>
    </source>
</reference>
<feature type="region of interest" description="Disordered" evidence="7">
    <location>
        <begin position="609"/>
        <end position="628"/>
    </location>
</feature>
<feature type="compositionally biased region" description="Basic and acidic residues" evidence="7">
    <location>
        <begin position="306"/>
        <end position="318"/>
    </location>
</feature>
<keyword evidence="5 8" id="KW-1133">Transmembrane helix</keyword>
<feature type="transmembrane region" description="Helical" evidence="8">
    <location>
        <begin position="6"/>
        <end position="28"/>
    </location>
</feature>
<evidence type="ECO:0000256" key="5">
    <source>
        <dbReference type="ARBA" id="ARBA00022989"/>
    </source>
</evidence>
<feature type="compositionally biased region" description="Basic residues" evidence="7">
    <location>
        <begin position="1410"/>
        <end position="1422"/>
    </location>
</feature>
<evidence type="ECO:0000259" key="10">
    <source>
        <dbReference type="Pfam" id="PF13967"/>
    </source>
</evidence>
<evidence type="ECO:0000313" key="11">
    <source>
        <dbReference type="EMBL" id="GMH71219.1"/>
    </source>
</evidence>
<feature type="transmembrane region" description="Helical" evidence="8">
    <location>
        <begin position="1034"/>
        <end position="1059"/>
    </location>
</feature>
<evidence type="ECO:0000256" key="8">
    <source>
        <dbReference type="SAM" id="Phobius"/>
    </source>
</evidence>
<keyword evidence="6 8" id="KW-0472">Membrane</keyword>
<comment type="subcellular location">
    <subcellularLocation>
        <location evidence="1">Membrane</location>
        <topology evidence="1">Multi-pass membrane protein</topology>
    </subcellularLocation>
</comment>
<feature type="compositionally biased region" description="Basic and acidic residues" evidence="7">
    <location>
        <begin position="510"/>
        <end position="520"/>
    </location>
</feature>
<feature type="transmembrane region" description="Helical" evidence="8">
    <location>
        <begin position="184"/>
        <end position="203"/>
    </location>
</feature>
<accession>A0A9W7AG16</accession>
<comment type="similarity">
    <text evidence="2">Belongs to the CSC1 (TC 1.A.17) family.</text>
</comment>
<sequence>MELVAIAYSLAFNLTGCIIILFFFSLSIRLGSPLTSPRCANRPEEVRFLGGRGGWWKNTFGWIPYVMSLSYRQMLTGIPSTGTRSLGNYGPLLKMNLDGIVFLRFHEMSLKFCSIVTLIALGISLPLNYTARCYDLGNENNGNDDNEACLNLSNFDRTTTANIASRDLDSANGFIDIAGMQVRSFAIAALVWIVSFVLCWFLWQEYEFLLGLRRKYYLEADHYRDRVDGEAQVEALGDDEESEKRRLLTKTEPWRVNPERFETAPSIELYSVLVGNLPSKPSEILSHKNSNMPTESSGDDNYDSDDTPRDGNSEDEKSRNVLKIINSIPTTEWQLAVTSAMFDRAITGEDCYTSSVAAVTVLPDPECLATSWRNWYKSIAVQRRLNYVRHLLNKQGYTTSSTEFEFIHQSNTKNLIDPFSNVPHHGSAQSAMYSRELAQSSAMCCPLGCQQEKLDNMCIDGLLDEEAALLERVLMTSHNLKDAQIAAIMKANKERPSEVSHSSKKKKNGKKEYKRPSRKLTDEIQLTEVFDRIKHDKHNTPPPLTQRRGHAHHASMSMLGSTQKPPQGSVLTARRHRPTQTMVPGTGRMDGVTSSKNFSFGDIFNPGDIFGSAEKEKTTTPTERGEDESNIAARKKNNIIYHKDVKEPIKINLPPFSPRNPRNPEAPFIPHTDSYSSAIHNKSPRRSSIFILPSPRNLSKVASLRKLKSPPVILKASASENTAVEVQVRSRAKTEDHVSVHATRDRDGLKVNGRGRGRGRLSSADDVLADLMRDIREEDEGDGKAVFSLTTDGILLTARQDTLQKAKSNIAEGGDECKHTSDTDGRWTALTFKRVCKFFTRICKGAFRWCCRCSCLRDLLSSSTRVAKKKLVNGGSYAVVTFTSRQAAATARGCSIDGRGSARWCVVQDLPVSPLSDAAPLDIMTCRNCCRPVTLSLNPGQKKIRKYIGYFCLFIVYTSYMIPIAWISELTSRNISTVFPDWNSLPPRYQNMISGFVSSLALTIFLSIAPYLFKMISNFSSGAESLNAAERSTLKYYWFFQLLTCCTGSFFANIILNLINFGNTGDLFFGTTAKAAFQKIAVDLPTVSSALWLNWTLTRTFIILPLQYLLQFNAHLFLFFRLHCCSRIQQGGGMGGPLPFRVYVDSAVVLLIAVTFATMSPLVLPFTLLYFMVCIPLWRRNLLVTYRPMFDAGGLRWPFLFTTAMSSLYFSIVMVALVLLLKNMFTPALITFIAIIPAADFHITCNKRFKRAYADVGLMQAGLINESDKKRGVLDSRSFTFENFQEKEQFREWIVDAHLAAFIPVCMSDNQTLVDTLTAAPAATFCQQDLEDFQATCDGVNLSDPPPPSFSDNNHAGIDDILSVTSSSDSSLSPAKLDEDRAILQERRKRLRERALIQAEMKLEEEREGKNRRRIKKGKVKRERKEKVKEAKEEEKKRGIF</sequence>
<evidence type="ECO:0000256" key="7">
    <source>
        <dbReference type="SAM" id="MobiDB-lite"/>
    </source>
</evidence>
<evidence type="ECO:0000256" key="3">
    <source>
        <dbReference type="ARBA" id="ARBA00022448"/>
    </source>
</evidence>
<evidence type="ECO:0000259" key="9">
    <source>
        <dbReference type="Pfam" id="PF02714"/>
    </source>
</evidence>
<feature type="transmembrane region" description="Helical" evidence="8">
    <location>
        <begin position="1199"/>
        <end position="1219"/>
    </location>
</feature>